<protein>
    <submittedName>
        <fullName evidence="3">Uncharacterized protein</fullName>
    </submittedName>
</protein>
<sequence length="376" mass="42745">MAKRKATTYDRIIGVDLGNGFVKIRSIYRNGEEYKLTLPSGYAYLRDVGDSKNDEVLELDTYKIDGNSYVWGKDITRLKDKVKPVFGYEGRYKTESYKLMAKIVMARIVRDLEIEAKEKILLVTGVPSIETDTECETDISNAFYAENSGFHDVEVNGEEHTFRIAHIHVTAQALATVIGRYLNVDGTVFDEDYESMKVAVIDIGAGTTDLDVVHDLRRQKVYHSLSEGFKDIYEAINSEIKRHYPSHTATDYDLLTIIEKVQKEMSKMPNEPTGKKTKKEEIRYEYKPSKKNEPVDFTDVFNNSVRELASNIQQAIVQKWKDQTDLDEILLVGGSAEIFEDYLGEIVFGITIPKNNGDSNVEGYYRMGVAISESDE</sequence>
<dbReference type="Pfam" id="PF21522">
    <property type="entry name" value="MreB-like_C"/>
    <property type="match status" value="1"/>
</dbReference>
<dbReference type="Gene3D" id="3.30.420.40">
    <property type="match status" value="2"/>
</dbReference>
<proteinExistence type="predicted"/>
<dbReference type="AlphaFoldDB" id="A0A2B9Q2Z7"/>
<gene>
    <name evidence="3" type="ORF">CN984_12500</name>
</gene>
<evidence type="ECO:0000259" key="1">
    <source>
        <dbReference type="Pfam" id="PF17989"/>
    </source>
</evidence>
<reference evidence="3 4" key="1">
    <citation type="submission" date="2017-09" db="EMBL/GenBank/DDBJ databases">
        <title>Large-scale bioinformatics analysis of Bacillus genomes uncovers conserved roles of natural products in bacterial physiology.</title>
        <authorList>
            <consortium name="Agbiome Team Llc"/>
            <person name="Bleich R.M."/>
            <person name="Grubbs K.J."/>
            <person name="Santa Maria K.C."/>
            <person name="Allen S.E."/>
            <person name="Farag S."/>
            <person name="Shank E.A."/>
            <person name="Bowers A."/>
        </authorList>
    </citation>
    <scope>NUCLEOTIDE SEQUENCE [LARGE SCALE GENOMIC DNA]</scope>
    <source>
        <strain evidence="3 4">AFS050027</strain>
    </source>
</reference>
<organism evidence="3 4">
    <name type="scientific">Bacillus cereus</name>
    <dbReference type="NCBI Taxonomy" id="1396"/>
    <lineage>
        <taxon>Bacteria</taxon>
        <taxon>Bacillati</taxon>
        <taxon>Bacillota</taxon>
        <taxon>Bacilli</taxon>
        <taxon>Bacillales</taxon>
        <taxon>Bacillaceae</taxon>
        <taxon>Bacillus</taxon>
        <taxon>Bacillus cereus group</taxon>
    </lineage>
</organism>
<dbReference type="RefSeq" id="WP_097883514.1">
    <property type="nucleotide sequence ID" value="NZ_NUIL01000015.1"/>
</dbReference>
<dbReference type="InterPro" id="IPR040607">
    <property type="entry name" value="ALP_N"/>
</dbReference>
<comment type="caution">
    <text evidence="3">The sequence shown here is derived from an EMBL/GenBank/DDBJ whole genome shotgun (WGS) entry which is preliminary data.</text>
</comment>
<evidence type="ECO:0000259" key="2">
    <source>
        <dbReference type="Pfam" id="PF21522"/>
    </source>
</evidence>
<feature type="domain" description="Actin homologue MreB-like C-terminal" evidence="2">
    <location>
        <begin position="200"/>
        <end position="343"/>
    </location>
</feature>
<dbReference type="Pfam" id="PF17989">
    <property type="entry name" value="ALP_N"/>
    <property type="match status" value="1"/>
</dbReference>
<name>A0A2B9Q2Z7_BACCE</name>
<dbReference type="EMBL" id="NUIL01000015">
    <property type="protein sequence ID" value="PGO29238.1"/>
    <property type="molecule type" value="Genomic_DNA"/>
</dbReference>
<evidence type="ECO:0000313" key="4">
    <source>
        <dbReference type="Proteomes" id="UP000223777"/>
    </source>
</evidence>
<dbReference type="InterPro" id="IPR049067">
    <property type="entry name" value="MreB-like_C"/>
</dbReference>
<dbReference type="SUPFAM" id="SSF53067">
    <property type="entry name" value="Actin-like ATPase domain"/>
    <property type="match status" value="2"/>
</dbReference>
<feature type="domain" description="Actin-like protein N-terminal" evidence="1">
    <location>
        <begin position="14"/>
        <end position="173"/>
    </location>
</feature>
<dbReference type="InterPro" id="IPR043129">
    <property type="entry name" value="ATPase_NBD"/>
</dbReference>
<evidence type="ECO:0000313" key="3">
    <source>
        <dbReference type="EMBL" id="PGO29238.1"/>
    </source>
</evidence>
<accession>A0A2B9Q2Z7</accession>
<dbReference type="Proteomes" id="UP000223777">
    <property type="component" value="Unassembled WGS sequence"/>
</dbReference>
<dbReference type="CDD" id="cd24021">
    <property type="entry name" value="ASKHA_NBD_ParM_Psk41-like"/>
    <property type="match status" value="1"/>
</dbReference>